<organism evidence="1">
    <name type="scientific">Staphylococcus arlettae</name>
    <dbReference type="NCBI Taxonomy" id="29378"/>
    <lineage>
        <taxon>Bacteria</taxon>
        <taxon>Bacillati</taxon>
        <taxon>Bacillota</taxon>
        <taxon>Bacilli</taxon>
        <taxon>Bacillales</taxon>
        <taxon>Staphylococcaceae</taxon>
        <taxon>Staphylococcus</taxon>
    </lineage>
</organism>
<evidence type="ECO:0000313" key="1">
    <source>
        <dbReference type="EMBL" id="APY23835.1"/>
    </source>
</evidence>
<protein>
    <submittedName>
        <fullName evidence="1">Uncharacterized protein</fullName>
    </submittedName>
</protein>
<accession>A0A1W5QG43</accession>
<dbReference type="EMBL" id="KY363215">
    <property type="protein sequence ID" value="APY23835.1"/>
    <property type="molecule type" value="Genomic_DNA"/>
</dbReference>
<dbReference type="AlphaFoldDB" id="A0A1W5QG43"/>
<reference evidence="1" key="1">
    <citation type="journal article" date="2017" name="MSphere">
        <title>Novel beta-lactamase blaARL in Staphylococcus arlettae.</title>
        <authorList>
            <person name="Andreis S.N."/>
            <person name="Perreten V."/>
            <person name="Schwendener S."/>
        </authorList>
    </citation>
    <scope>NUCLEOTIDE SEQUENCE</scope>
    <source>
        <strain evidence="1">SAN1670</strain>
    </source>
</reference>
<name>A0A1W5QG43_9STAP</name>
<proteinExistence type="predicted"/>
<sequence length="40" mass="4802">MMIHLMLLPSGPDMIHGFILHRTEIFKHYVLWADFTKTYP</sequence>